<sequence>MDKISNWLIILFLKEYNASWAILCPSVRSWETRSWLYCKENPLWYHCLNDLEGEIIEICLKPTYIAKGYYPVLSKEHSFILSTECPRTLYQPFGQMSNEFRKRTCAYTKSLCNGLGEETCKEGSSREDRSCRCRHTDGYVSIESLQTLTNKSCYRPKYETNGCSYFTCPEDEELNPWYACVKKCPFGYHRRKYESSCVANTSSEFLSSETEVYGSTGRILHTSSATQKIHVVFGSLVLSIIRNQNESRNIRKLKQRCPEFEVADIIPTGSFYEGTKVGAPDEFDFMLTLAKLSVPDKISLHPGCSVWYPHIKLQPEVDFPSQYKVNVRLDGEQSKDKDFLVNPRVSS</sequence>
<proteinExistence type="predicted"/>
<evidence type="ECO:0000313" key="3">
    <source>
        <dbReference type="Proteomes" id="UP000005408"/>
    </source>
</evidence>
<accession>A0A8W8LLG7</accession>
<dbReference type="EnsemblMetazoa" id="G28629.5">
    <property type="protein sequence ID" value="G28629.5:cds"/>
    <property type="gene ID" value="G28629"/>
</dbReference>
<name>A0A8W8LLG7_MAGGI</name>
<protein>
    <submittedName>
        <fullName evidence="2">Uncharacterized protein</fullName>
    </submittedName>
</protein>
<feature type="signal peptide" evidence="1">
    <location>
        <begin position="1"/>
        <end position="21"/>
    </location>
</feature>
<dbReference type="Proteomes" id="UP000005408">
    <property type="component" value="Unassembled WGS sequence"/>
</dbReference>
<keyword evidence="1" id="KW-0732">Signal</keyword>
<organism evidence="2 3">
    <name type="scientific">Magallana gigas</name>
    <name type="common">Pacific oyster</name>
    <name type="synonym">Crassostrea gigas</name>
    <dbReference type="NCBI Taxonomy" id="29159"/>
    <lineage>
        <taxon>Eukaryota</taxon>
        <taxon>Metazoa</taxon>
        <taxon>Spiralia</taxon>
        <taxon>Lophotrochozoa</taxon>
        <taxon>Mollusca</taxon>
        <taxon>Bivalvia</taxon>
        <taxon>Autobranchia</taxon>
        <taxon>Pteriomorphia</taxon>
        <taxon>Ostreida</taxon>
        <taxon>Ostreoidea</taxon>
        <taxon>Ostreidae</taxon>
        <taxon>Magallana</taxon>
    </lineage>
</organism>
<evidence type="ECO:0000313" key="2">
    <source>
        <dbReference type="EnsemblMetazoa" id="G28629.5:cds"/>
    </source>
</evidence>
<evidence type="ECO:0000256" key="1">
    <source>
        <dbReference type="SAM" id="SignalP"/>
    </source>
</evidence>
<dbReference type="AlphaFoldDB" id="A0A8W8LLG7"/>
<keyword evidence="3" id="KW-1185">Reference proteome</keyword>
<feature type="chain" id="PRO_5036466882" evidence="1">
    <location>
        <begin position="22"/>
        <end position="347"/>
    </location>
</feature>
<reference evidence="2" key="1">
    <citation type="submission" date="2022-08" db="UniProtKB">
        <authorList>
            <consortium name="EnsemblMetazoa"/>
        </authorList>
    </citation>
    <scope>IDENTIFICATION</scope>
    <source>
        <strain evidence="2">05x7-T-G4-1.051#20</strain>
    </source>
</reference>
<dbReference type="Gene3D" id="3.30.460.90">
    <property type="match status" value="1"/>
</dbReference>